<protein>
    <submittedName>
        <fullName evidence="2">Uncharacterized protein</fullName>
    </submittedName>
</protein>
<name>A0A1Q9CU63_SYMMI</name>
<comment type="caution">
    <text evidence="2">The sequence shown here is derived from an EMBL/GenBank/DDBJ whole genome shotgun (WGS) entry which is preliminary data.</text>
</comment>
<evidence type="ECO:0000256" key="1">
    <source>
        <dbReference type="SAM" id="MobiDB-lite"/>
    </source>
</evidence>
<reference evidence="2 3" key="1">
    <citation type="submission" date="2016-02" db="EMBL/GenBank/DDBJ databases">
        <title>Genome analysis of coral dinoflagellate symbionts highlights evolutionary adaptations to a symbiotic lifestyle.</title>
        <authorList>
            <person name="Aranda M."/>
            <person name="Li Y."/>
            <person name="Liew Y.J."/>
            <person name="Baumgarten S."/>
            <person name="Simakov O."/>
            <person name="Wilson M."/>
            <person name="Piel J."/>
            <person name="Ashoor H."/>
            <person name="Bougouffa S."/>
            <person name="Bajic V.B."/>
            <person name="Ryu T."/>
            <person name="Ravasi T."/>
            <person name="Bayer T."/>
            <person name="Micklem G."/>
            <person name="Kim H."/>
            <person name="Bhak J."/>
            <person name="Lajeunesse T.C."/>
            <person name="Voolstra C.R."/>
        </authorList>
    </citation>
    <scope>NUCLEOTIDE SEQUENCE [LARGE SCALE GENOMIC DNA]</scope>
    <source>
        <strain evidence="2 3">CCMP2467</strain>
    </source>
</reference>
<feature type="region of interest" description="Disordered" evidence="1">
    <location>
        <begin position="308"/>
        <end position="332"/>
    </location>
</feature>
<dbReference type="AlphaFoldDB" id="A0A1Q9CU63"/>
<accession>A0A1Q9CU63</accession>
<keyword evidence="3" id="KW-1185">Reference proteome</keyword>
<organism evidence="2 3">
    <name type="scientific">Symbiodinium microadriaticum</name>
    <name type="common">Dinoflagellate</name>
    <name type="synonym">Zooxanthella microadriatica</name>
    <dbReference type="NCBI Taxonomy" id="2951"/>
    <lineage>
        <taxon>Eukaryota</taxon>
        <taxon>Sar</taxon>
        <taxon>Alveolata</taxon>
        <taxon>Dinophyceae</taxon>
        <taxon>Suessiales</taxon>
        <taxon>Symbiodiniaceae</taxon>
        <taxon>Symbiodinium</taxon>
    </lineage>
</organism>
<dbReference type="EMBL" id="LSRX01000915">
    <property type="protein sequence ID" value="OLP86453.1"/>
    <property type="molecule type" value="Genomic_DNA"/>
</dbReference>
<evidence type="ECO:0000313" key="2">
    <source>
        <dbReference type="EMBL" id="OLP86453.1"/>
    </source>
</evidence>
<evidence type="ECO:0000313" key="3">
    <source>
        <dbReference type="Proteomes" id="UP000186817"/>
    </source>
</evidence>
<proteinExistence type="predicted"/>
<gene>
    <name evidence="2" type="ORF">AK812_SmicGene32438</name>
</gene>
<dbReference type="OrthoDB" id="10669430at2759"/>
<dbReference type="Proteomes" id="UP000186817">
    <property type="component" value="Unassembled WGS sequence"/>
</dbReference>
<sequence>MEGRGVMITKVVDLGGGSSLSSDFFGGSMLVDGVSAGAKVLDSTENLIWQQLQSERKGMGKGAKRRRLNPISPPEEVDMKKVIPQELLSEFHDGLCHSESEREGFGLHSNGLFVDLTAGVLGKSAALIGSFVILPYTGQESAKLFPIEVSSFTEGPFRHGNGEWQGEGGGQIRCRDTLELEPMERCKKCSAAGLRIGHFTDPKFREALLQSLDLKIVAPALLDGDEGGMGLRGLRPAAVIADGVVPFLKEATAADADAVALTELEAEVGELCSRRGRGPRGSSEIALRDISVGPVLLGAQLHEALARESSGEVAEVPSHKEFSGPQNYNPVK</sequence>